<comment type="subcellular location">
    <subcellularLocation>
        <location evidence="8">Cell membrane</location>
        <topology evidence="8">Multi-pass membrane protein</topology>
    </subcellularLocation>
    <subcellularLocation>
        <location evidence="1">Membrane</location>
        <topology evidence="1">Multi-pass membrane protein</topology>
    </subcellularLocation>
</comment>
<dbReference type="Pfam" id="PF01040">
    <property type="entry name" value="UbiA"/>
    <property type="match status" value="1"/>
</dbReference>
<evidence type="ECO:0000313" key="11">
    <source>
        <dbReference type="Proteomes" id="UP000233387"/>
    </source>
</evidence>
<feature type="transmembrane region" description="Helical" evidence="8">
    <location>
        <begin position="147"/>
        <end position="169"/>
    </location>
</feature>
<comment type="catalytic activity">
    <reaction evidence="8">
        <text>an all-trans-polyprenyl diphosphate + 1,4-dihydroxy-2-naphthoate + H(+) = a 2-demethylmenaquinol + CO2 + diphosphate</text>
        <dbReference type="Rhea" id="RHEA:26478"/>
        <dbReference type="Rhea" id="RHEA-COMP:9563"/>
        <dbReference type="Rhea" id="RHEA-COMP:9564"/>
        <dbReference type="ChEBI" id="CHEBI:11173"/>
        <dbReference type="ChEBI" id="CHEBI:15378"/>
        <dbReference type="ChEBI" id="CHEBI:16526"/>
        <dbReference type="ChEBI" id="CHEBI:33019"/>
        <dbReference type="ChEBI" id="CHEBI:55437"/>
        <dbReference type="ChEBI" id="CHEBI:58914"/>
        <dbReference type="EC" id="2.5.1.74"/>
    </reaction>
</comment>
<dbReference type="EC" id="2.5.1.74" evidence="8 9"/>
<dbReference type="Proteomes" id="UP000233387">
    <property type="component" value="Unassembled WGS sequence"/>
</dbReference>
<dbReference type="CDD" id="cd13962">
    <property type="entry name" value="PT_UbiA_UBIAD1"/>
    <property type="match status" value="1"/>
</dbReference>
<dbReference type="HAMAP" id="MF_01937">
    <property type="entry name" value="MenA_1"/>
    <property type="match status" value="1"/>
</dbReference>
<dbReference type="InterPro" id="IPR044878">
    <property type="entry name" value="UbiA_sf"/>
</dbReference>
<accession>A0A2N3IBY0</accession>
<organism evidence="10 11">
    <name type="scientific">Raineya orbicola</name>
    <dbReference type="NCBI Taxonomy" id="2016530"/>
    <lineage>
        <taxon>Bacteria</taxon>
        <taxon>Pseudomonadati</taxon>
        <taxon>Bacteroidota</taxon>
        <taxon>Cytophagia</taxon>
        <taxon>Cytophagales</taxon>
        <taxon>Raineyaceae</taxon>
        <taxon>Raineya</taxon>
    </lineage>
</organism>
<comment type="function">
    <text evidence="8">Conversion of 1,4-dihydroxy-2-naphthoate (DHNA) to demethylmenaquinone (DMK).</text>
</comment>
<keyword evidence="5 8" id="KW-0812">Transmembrane</keyword>
<keyword evidence="3 8" id="KW-1003">Cell membrane</keyword>
<evidence type="ECO:0000256" key="9">
    <source>
        <dbReference type="NCBIfam" id="TIGR00751"/>
    </source>
</evidence>
<dbReference type="GO" id="GO:0009234">
    <property type="term" value="P:menaquinone biosynthetic process"/>
    <property type="evidence" value="ECO:0007669"/>
    <property type="project" value="UniProtKB-UniRule"/>
</dbReference>
<keyword evidence="7 8" id="KW-0472">Membrane</keyword>
<evidence type="ECO:0000256" key="8">
    <source>
        <dbReference type="HAMAP-Rule" id="MF_01937"/>
    </source>
</evidence>
<comment type="similarity">
    <text evidence="8">Belongs to the MenA family. Type 1 subfamily.</text>
</comment>
<feature type="transmembrane region" description="Helical" evidence="8">
    <location>
        <begin position="282"/>
        <end position="299"/>
    </location>
</feature>
<dbReference type="NCBIfam" id="NF004750">
    <property type="entry name" value="PRK06080.1-2"/>
    <property type="match status" value="1"/>
</dbReference>
<keyword evidence="2 8" id="KW-0474">Menaquinone biosynthesis</keyword>
<reference evidence="10 11" key="1">
    <citation type="submission" date="2017-06" db="EMBL/GenBank/DDBJ databases">
        <title>Raineya orbicola gen. nov., sp. nov. a slightly thermophilic bacterium of the phylum Bacteroidetes and the description of Raineyaceae fam. nov.</title>
        <authorList>
            <person name="Albuquerque L."/>
            <person name="Polonia A.R.M."/>
            <person name="Barroso C."/>
            <person name="Froufe H.J.C."/>
            <person name="Lage O."/>
            <person name="Lobo-Da-Cunha A."/>
            <person name="Egas C."/>
            <person name="Da Costa M.S."/>
        </authorList>
    </citation>
    <scope>NUCLEOTIDE SEQUENCE [LARGE SCALE GENOMIC DNA]</scope>
    <source>
        <strain evidence="10 11">SPSPC-11</strain>
    </source>
</reference>
<dbReference type="InterPro" id="IPR026046">
    <property type="entry name" value="UBIAD1"/>
</dbReference>
<keyword evidence="11" id="KW-1185">Reference proteome</keyword>
<dbReference type="OrthoDB" id="9767568at2"/>
<evidence type="ECO:0000256" key="6">
    <source>
        <dbReference type="ARBA" id="ARBA00022989"/>
    </source>
</evidence>
<evidence type="ECO:0000256" key="3">
    <source>
        <dbReference type="ARBA" id="ARBA00022475"/>
    </source>
</evidence>
<dbReference type="AlphaFoldDB" id="A0A2N3IBY0"/>
<evidence type="ECO:0000313" key="10">
    <source>
        <dbReference type="EMBL" id="PKQ67816.1"/>
    </source>
</evidence>
<dbReference type="Gene3D" id="1.20.120.1780">
    <property type="entry name" value="UbiA prenyltransferase"/>
    <property type="match status" value="1"/>
</dbReference>
<comment type="caution">
    <text evidence="10">The sequence shown here is derived from an EMBL/GenBank/DDBJ whole genome shotgun (WGS) entry which is preliminary data.</text>
</comment>
<feature type="transmembrane region" description="Helical" evidence="8">
    <location>
        <begin position="118"/>
        <end position="140"/>
    </location>
</feature>
<evidence type="ECO:0000256" key="4">
    <source>
        <dbReference type="ARBA" id="ARBA00022679"/>
    </source>
</evidence>
<dbReference type="PANTHER" id="PTHR13929">
    <property type="entry name" value="1,4-DIHYDROXY-2-NAPHTHOATE OCTAPRENYLTRANSFERASE"/>
    <property type="match status" value="1"/>
</dbReference>
<dbReference type="InterPro" id="IPR004657">
    <property type="entry name" value="MenA"/>
</dbReference>
<feature type="transmembrane region" description="Helical" evidence="8">
    <location>
        <begin position="175"/>
        <end position="196"/>
    </location>
</feature>
<evidence type="ECO:0000256" key="7">
    <source>
        <dbReference type="ARBA" id="ARBA00023136"/>
    </source>
</evidence>
<keyword evidence="4 8" id="KW-0808">Transferase</keyword>
<feature type="transmembrane region" description="Helical" evidence="8">
    <location>
        <begin position="82"/>
        <end position="106"/>
    </location>
</feature>
<feature type="transmembrane region" description="Helical" evidence="8">
    <location>
        <begin position="12"/>
        <end position="33"/>
    </location>
</feature>
<dbReference type="PANTHER" id="PTHR13929:SF0">
    <property type="entry name" value="UBIA PRENYLTRANSFERASE DOMAIN-CONTAINING PROTEIN 1"/>
    <property type="match status" value="1"/>
</dbReference>
<dbReference type="Gene3D" id="1.10.357.140">
    <property type="entry name" value="UbiA prenyltransferase"/>
    <property type="match status" value="1"/>
</dbReference>
<keyword evidence="6 8" id="KW-1133">Transmembrane helix</keyword>
<sequence>MQIKYWIKAFRLRTLPLALCSVGMGAILAYQYGNFQVKIFWLTIATTTFLQILSNLANDYGDARSGIDKNRKGEQRMVQSGLISHQAMLKAVFVFIFLSLFSGIWLLYEAFFRGTPQIYRFLSFLGLGLLAIVAAITYTIGKKPYGYVGLGDLAVLIFFGWVGVIGAFYLHTHQWNWLIVLPATSCGLLSVAVLNINNIRDIESDSQAGKNSIPVRLGKEKAVWYHYFLLITGVLLVVLYNLLISVPLRQYLFLLILPLLWKNAWAVRHLQGLQLDSYLKQMALTTLLFVMLFGIGIFWH</sequence>
<dbReference type="NCBIfam" id="TIGR00751">
    <property type="entry name" value="menA"/>
    <property type="match status" value="1"/>
</dbReference>
<dbReference type="InterPro" id="IPR000537">
    <property type="entry name" value="UbiA_prenyltransferase"/>
</dbReference>
<protein>
    <recommendedName>
        <fullName evidence="8 9">1,4-dihydroxy-2-naphthoate octaprenyltransferase</fullName>
        <shortName evidence="8">DHNA-octaprenyltransferase</shortName>
        <ecNumber evidence="8 9">2.5.1.74</ecNumber>
    </recommendedName>
</protein>
<proteinExistence type="inferred from homology"/>
<evidence type="ECO:0000256" key="1">
    <source>
        <dbReference type="ARBA" id="ARBA00004141"/>
    </source>
</evidence>
<comment type="pathway">
    <text evidence="8">Quinol/quinone metabolism; menaquinone biosynthesis; menaquinol from 1,4-dihydroxy-2-naphthoate: step 1/2.</text>
</comment>
<dbReference type="GO" id="GO:0005886">
    <property type="term" value="C:plasma membrane"/>
    <property type="evidence" value="ECO:0007669"/>
    <property type="project" value="UniProtKB-SubCell"/>
</dbReference>
<dbReference type="GO" id="GO:0042371">
    <property type="term" value="P:vitamin K biosynthetic process"/>
    <property type="evidence" value="ECO:0007669"/>
    <property type="project" value="TreeGrafter"/>
</dbReference>
<name>A0A2N3IBY0_9BACT</name>
<dbReference type="GO" id="GO:0046428">
    <property type="term" value="F:1,4-dihydroxy-2-naphthoate polyprenyltransferase activity"/>
    <property type="evidence" value="ECO:0007669"/>
    <property type="project" value="UniProtKB-UniRule"/>
</dbReference>
<gene>
    <name evidence="8" type="primary">menA</name>
    <name evidence="10" type="ORF">Rain11_1906</name>
</gene>
<dbReference type="RefSeq" id="WP_101359171.1">
    <property type="nucleotide sequence ID" value="NZ_NKXO01000030.1"/>
</dbReference>
<evidence type="ECO:0000256" key="2">
    <source>
        <dbReference type="ARBA" id="ARBA00022428"/>
    </source>
</evidence>
<feature type="transmembrane region" description="Helical" evidence="8">
    <location>
        <begin position="224"/>
        <end position="244"/>
    </location>
</feature>
<dbReference type="EMBL" id="NKXO01000030">
    <property type="protein sequence ID" value="PKQ67816.1"/>
    <property type="molecule type" value="Genomic_DNA"/>
</dbReference>
<dbReference type="PIRSF" id="PIRSF005355">
    <property type="entry name" value="UBIAD1"/>
    <property type="match status" value="1"/>
</dbReference>
<dbReference type="UniPathway" id="UPA00079">
    <property type="reaction ID" value="UER00168"/>
</dbReference>
<evidence type="ECO:0000256" key="5">
    <source>
        <dbReference type="ARBA" id="ARBA00022692"/>
    </source>
</evidence>
<feature type="transmembrane region" description="Helical" evidence="8">
    <location>
        <begin position="250"/>
        <end position="270"/>
    </location>
</feature>